<comment type="caution">
    <text evidence="3">The sequence shown here is derived from an EMBL/GenBank/DDBJ whole genome shotgun (WGS) entry which is preliminary data.</text>
</comment>
<keyword evidence="4" id="KW-1185">Reference proteome</keyword>
<accession>A0A6L5Y131</accession>
<dbReference type="Pfam" id="PF17989">
    <property type="entry name" value="ALP_N"/>
    <property type="match status" value="1"/>
</dbReference>
<protein>
    <submittedName>
        <fullName evidence="3">ParM/StbA family protein</fullName>
    </submittedName>
</protein>
<dbReference type="InterPro" id="IPR043129">
    <property type="entry name" value="ATPase_NBD"/>
</dbReference>
<dbReference type="CDD" id="cd10227">
    <property type="entry name" value="ASKHA_NBD_ParM-like"/>
    <property type="match status" value="1"/>
</dbReference>
<gene>
    <name evidence="3" type="ORF">FYJ58_13445</name>
</gene>
<dbReference type="EMBL" id="VUMT01000033">
    <property type="protein sequence ID" value="MSS64860.1"/>
    <property type="molecule type" value="Genomic_DNA"/>
</dbReference>
<sequence>MTEGRNTNYYAVDGLIMQGEHMDVSTPVKIALDHGWSSIKGEHIFMENLVTPVDYTPLTNNGLLEYRGRKYIIGQGRMGKQATKTENDNYFLLTLAGIAKELSYQRIEKTTHVELYAGVPLTMFGAERKAFREYLWHKEQLSFTFEGVHYCFYLDKVKIYAQCYAAIANRMGDMNRLRCVDLGSWTMDVLSVKDKVPMDKDAYTYEVGLITAFERIKKEGLPKVHCEIPEEDITDYIKGNITSVNDEFIPIIEKGLQEYADNVEAKLREIKVDLKHENIIYVGGGASVMKKFGRTKGMNIQYVTDVKANAIGYRYLADNIG</sequence>
<feature type="domain" description="Actin homologue MreB-like C-terminal" evidence="2">
    <location>
        <begin position="180"/>
        <end position="291"/>
    </location>
</feature>
<dbReference type="Proteomes" id="UP000482209">
    <property type="component" value="Unassembled WGS sequence"/>
</dbReference>
<evidence type="ECO:0000259" key="2">
    <source>
        <dbReference type="Pfam" id="PF21522"/>
    </source>
</evidence>
<evidence type="ECO:0000259" key="1">
    <source>
        <dbReference type="Pfam" id="PF17989"/>
    </source>
</evidence>
<dbReference type="AlphaFoldDB" id="A0A6L5Y131"/>
<reference evidence="3 4" key="1">
    <citation type="submission" date="2019-08" db="EMBL/GenBank/DDBJ databases">
        <title>In-depth cultivation of the pig gut microbiome towards novel bacterial diversity and tailored functional studies.</title>
        <authorList>
            <person name="Wylensek D."/>
            <person name="Hitch T.C.A."/>
            <person name="Clavel T."/>
        </authorList>
    </citation>
    <scope>NUCLEOTIDE SEQUENCE [LARGE SCALE GENOMIC DNA]</scope>
    <source>
        <strain evidence="3 4">WCA-693-APC-MOT-I</strain>
    </source>
</reference>
<dbReference type="InterPro" id="IPR040607">
    <property type="entry name" value="ALP_N"/>
</dbReference>
<feature type="domain" description="Actin-like protein N-terminal" evidence="1">
    <location>
        <begin position="62"/>
        <end position="164"/>
    </location>
</feature>
<dbReference type="Pfam" id="PF21522">
    <property type="entry name" value="MreB-like_C"/>
    <property type="match status" value="1"/>
</dbReference>
<name>A0A6L5Y131_9FIRM</name>
<organism evidence="3 4">
    <name type="scientific">Velocimicrobium porci</name>
    <dbReference type="NCBI Taxonomy" id="2606634"/>
    <lineage>
        <taxon>Bacteria</taxon>
        <taxon>Bacillati</taxon>
        <taxon>Bacillota</taxon>
        <taxon>Clostridia</taxon>
        <taxon>Lachnospirales</taxon>
        <taxon>Lachnospiraceae</taxon>
        <taxon>Velocimicrobium</taxon>
    </lineage>
</organism>
<dbReference type="SUPFAM" id="SSF53067">
    <property type="entry name" value="Actin-like ATPase domain"/>
    <property type="match status" value="2"/>
</dbReference>
<dbReference type="InterPro" id="IPR049067">
    <property type="entry name" value="MreB-like_C"/>
</dbReference>
<evidence type="ECO:0000313" key="4">
    <source>
        <dbReference type="Proteomes" id="UP000482209"/>
    </source>
</evidence>
<dbReference type="RefSeq" id="WP_154520247.1">
    <property type="nucleotide sequence ID" value="NZ_VUMT01000033.1"/>
</dbReference>
<evidence type="ECO:0000313" key="3">
    <source>
        <dbReference type="EMBL" id="MSS64860.1"/>
    </source>
</evidence>
<dbReference type="Gene3D" id="3.30.420.40">
    <property type="match status" value="2"/>
</dbReference>
<proteinExistence type="predicted"/>